<sequence>MSDASLGKAGEEAAVKYLRHTLGYAVLSQNYRNRLGEIDIIAQDGDTLVFVEVKTRRSQQCGRPAEAVENRKQRKLSLVALSYMTRHHCWHMPCRFDVVEVIPSPQGFHLHHIRHAFLSKA</sequence>
<dbReference type="InterPro" id="IPR011856">
    <property type="entry name" value="tRNA_endonuc-like_dom_sf"/>
</dbReference>
<dbReference type="HAMAP" id="MF_00048">
    <property type="entry name" value="UPF0102"/>
    <property type="match status" value="1"/>
</dbReference>
<organism evidence="3 4">
    <name type="scientific">Megasphaera stantonii</name>
    <dbReference type="NCBI Taxonomy" id="2144175"/>
    <lineage>
        <taxon>Bacteria</taxon>
        <taxon>Bacillati</taxon>
        <taxon>Bacillota</taxon>
        <taxon>Negativicutes</taxon>
        <taxon>Veillonellales</taxon>
        <taxon>Veillonellaceae</taxon>
        <taxon>Megasphaera</taxon>
    </lineage>
</organism>
<dbReference type="OrthoDB" id="9802516at2"/>
<dbReference type="SUPFAM" id="SSF52980">
    <property type="entry name" value="Restriction endonuclease-like"/>
    <property type="match status" value="1"/>
</dbReference>
<accession>A0A346B2A6</accession>
<dbReference type="EMBL" id="CP029462">
    <property type="protein sequence ID" value="AXL22249.1"/>
    <property type="molecule type" value="Genomic_DNA"/>
</dbReference>
<dbReference type="InterPro" id="IPR003509">
    <property type="entry name" value="UPF0102_YraN-like"/>
</dbReference>
<dbReference type="CDD" id="cd20736">
    <property type="entry name" value="PoNe_Nuclease"/>
    <property type="match status" value="1"/>
</dbReference>
<dbReference type="KEGG" id="meg:DKB62_12135"/>
<evidence type="ECO:0000313" key="4">
    <source>
        <dbReference type="Proteomes" id="UP000254337"/>
    </source>
</evidence>
<gene>
    <name evidence="3" type="ORF">DKB62_12135</name>
</gene>
<dbReference type="NCBIfam" id="NF009150">
    <property type="entry name" value="PRK12497.1-3"/>
    <property type="match status" value="1"/>
</dbReference>
<dbReference type="NCBIfam" id="NF009154">
    <property type="entry name" value="PRK12497.3-3"/>
    <property type="match status" value="1"/>
</dbReference>
<dbReference type="Pfam" id="PF02021">
    <property type="entry name" value="UPF0102"/>
    <property type="match status" value="1"/>
</dbReference>
<keyword evidence="4" id="KW-1185">Reference proteome</keyword>
<comment type="similarity">
    <text evidence="1 2">Belongs to the UPF0102 family.</text>
</comment>
<dbReference type="PANTHER" id="PTHR34039:SF1">
    <property type="entry name" value="UPF0102 PROTEIN YRAN"/>
    <property type="match status" value="1"/>
</dbReference>
<name>A0A346B2A6_9FIRM</name>
<evidence type="ECO:0000256" key="2">
    <source>
        <dbReference type="HAMAP-Rule" id="MF_00048"/>
    </source>
</evidence>
<protein>
    <recommendedName>
        <fullName evidence="2">UPF0102 protein DKB62_12135</fullName>
    </recommendedName>
</protein>
<evidence type="ECO:0000256" key="1">
    <source>
        <dbReference type="ARBA" id="ARBA00006738"/>
    </source>
</evidence>
<dbReference type="RefSeq" id="WP_095628671.1">
    <property type="nucleotide sequence ID" value="NZ_CALYAU010000018.1"/>
</dbReference>
<dbReference type="Proteomes" id="UP000254337">
    <property type="component" value="Chromosome"/>
</dbReference>
<dbReference type="AlphaFoldDB" id="A0A346B2A6"/>
<dbReference type="PANTHER" id="PTHR34039">
    <property type="entry name" value="UPF0102 PROTEIN YRAN"/>
    <property type="match status" value="1"/>
</dbReference>
<reference evidence="3 4" key="1">
    <citation type="submission" date="2018-05" db="EMBL/GenBank/DDBJ databases">
        <title>Complete genome sequence of Megasphaera sp. AJH120T, isolated from the ceca of a chicken.</title>
        <authorList>
            <person name="Maki J."/>
            <person name="Looft T."/>
        </authorList>
    </citation>
    <scope>NUCLEOTIDE SEQUENCE [LARGE SCALE GENOMIC DNA]</scope>
    <source>
        <strain evidence="3 4">AJH120</strain>
    </source>
</reference>
<dbReference type="NCBIfam" id="TIGR00252">
    <property type="entry name" value="YraN family protein"/>
    <property type="match status" value="1"/>
</dbReference>
<dbReference type="InterPro" id="IPR011335">
    <property type="entry name" value="Restrct_endonuc-II-like"/>
</dbReference>
<dbReference type="GO" id="GO:0003676">
    <property type="term" value="F:nucleic acid binding"/>
    <property type="evidence" value="ECO:0007669"/>
    <property type="project" value="InterPro"/>
</dbReference>
<dbReference type="Gene3D" id="3.40.1350.10">
    <property type="match status" value="1"/>
</dbReference>
<evidence type="ECO:0000313" key="3">
    <source>
        <dbReference type="EMBL" id="AXL22249.1"/>
    </source>
</evidence>
<proteinExistence type="inferred from homology"/>